<organism evidence="2 3">
    <name type="scientific">Candidatus Defluviicoccus seviourii</name>
    <dbReference type="NCBI Taxonomy" id="2565273"/>
    <lineage>
        <taxon>Bacteria</taxon>
        <taxon>Pseudomonadati</taxon>
        <taxon>Pseudomonadota</taxon>
        <taxon>Alphaproteobacteria</taxon>
        <taxon>Rhodospirillales</taxon>
        <taxon>Rhodospirillaceae</taxon>
        <taxon>Defluviicoccus</taxon>
    </lineage>
</organism>
<evidence type="ECO:0000313" key="2">
    <source>
        <dbReference type="EMBL" id="VUX46512.1"/>
    </source>
</evidence>
<proteinExistence type="predicted"/>
<evidence type="ECO:0000313" key="3">
    <source>
        <dbReference type="Proteomes" id="UP000326641"/>
    </source>
</evidence>
<gene>
    <name evidence="2" type="ORF">DF3PA_230014</name>
</gene>
<sequence>MASPASQASAKTHPQPGHPTYPWAGRRAFTRPCSRVHWHKQSVHPVCAESARDSLCCAATTLLGRESPDWVAALAPLLAPPFVEEALLLDLTAGFLLLQGALTLKLELPAHIGIGGRLGIALASLLGLAVQGHVACKPARSGTEQHARRAGTEQGAAGAGAGGGTCNRTHSRRGGSIARATGQR</sequence>
<protein>
    <submittedName>
        <fullName evidence="2">Uncharacterized protein</fullName>
    </submittedName>
</protein>
<comment type="caution">
    <text evidence="2">The sequence shown here is derived from an EMBL/GenBank/DDBJ whole genome shotgun (WGS) entry which is preliminary data.</text>
</comment>
<name>A0A564WDG8_9PROT</name>
<feature type="compositionally biased region" description="Polar residues" evidence="1">
    <location>
        <begin position="1"/>
        <end position="12"/>
    </location>
</feature>
<dbReference type="EMBL" id="UXAT02000016">
    <property type="protein sequence ID" value="VUX46512.1"/>
    <property type="molecule type" value="Genomic_DNA"/>
</dbReference>
<accession>A0A564WDG8</accession>
<dbReference type="Proteomes" id="UP000326641">
    <property type="component" value="Unassembled WGS sequence"/>
</dbReference>
<dbReference type="AlphaFoldDB" id="A0A564WDG8"/>
<evidence type="ECO:0000256" key="1">
    <source>
        <dbReference type="SAM" id="MobiDB-lite"/>
    </source>
</evidence>
<feature type="region of interest" description="Disordered" evidence="1">
    <location>
        <begin position="140"/>
        <end position="184"/>
    </location>
</feature>
<feature type="region of interest" description="Disordered" evidence="1">
    <location>
        <begin position="1"/>
        <end position="22"/>
    </location>
</feature>
<keyword evidence="3" id="KW-1185">Reference proteome</keyword>
<reference evidence="2" key="1">
    <citation type="submission" date="2018-11" db="EMBL/GenBank/DDBJ databases">
        <authorList>
            <person name="Onetto C."/>
        </authorList>
    </citation>
    <scope>NUCLEOTIDE SEQUENCE [LARGE SCALE GENOMIC DNA]</scope>
</reference>